<feature type="domain" description="VOC" evidence="1">
    <location>
        <begin position="12"/>
        <end position="125"/>
    </location>
</feature>
<dbReference type="InterPro" id="IPR029068">
    <property type="entry name" value="Glyas_Bleomycin-R_OHBP_Dase"/>
</dbReference>
<name>A0A372JQQ1_9ACTN</name>
<dbReference type="InterPro" id="IPR052164">
    <property type="entry name" value="Anthracycline_SecMetBiosynth"/>
</dbReference>
<accession>A0A372JQQ1</accession>
<dbReference type="InterPro" id="IPR037523">
    <property type="entry name" value="VOC_core"/>
</dbReference>
<keyword evidence="3" id="KW-1185">Reference proteome</keyword>
<sequence length="262" mass="27519">MPVRSQPWPEGTPCWVDCQVDDPATAGEFYAALFGWTIEGGDEASGGYLMGTKDGGAAAGIGPKPDPGMRSTWTSYFAAGNADAIAEKAHAAGGQVLVSPFDVLDAGRMAVVADTTEAVFGIWQARTHIGAAVHNEHGAYCWSELRTRELATAKRFYADVFGLAYSENAETRYVTFSPAGGGDPVGGMSEEALTPGTPSHWLAWFRFDDVDAGVGRVRELGGQVLMEPVDSPYGRMGIVVGPQGESFGIVDTAAAVFGESGQ</sequence>
<dbReference type="Gene3D" id="3.10.180.10">
    <property type="entry name" value="2,3-Dihydroxybiphenyl 1,2-Dioxygenase, domain 1"/>
    <property type="match status" value="2"/>
</dbReference>
<dbReference type="CDD" id="cd07247">
    <property type="entry name" value="SgaA_N_like"/>
    <property type="match status" value="2"/>
</dbReference>
<dbReference type="Proteomes" id="UP000261811">
    <property type="component" value="Unassembled WGS sequence"/>
</dbReference>
<evidence type="ECO:0000259" key="1">
    <source>
        <dbReference type="PROSITE" id="PS51819"/>
    </source>
</evidence>
<dbReference type="OrthoDB" id="9793039at2"/>
<proteinExistence type="predicted"/>
<dbReference type="RefSeq" id="WP_117356672.1">
    <property type="nucleotide sequence ID" value="NZ_QURH01000132.1"/>
</dbReference>
<dbReference type="AlphaFoldDB" id="A0A372JQQ1"/>
<protein>
    <submittedName>
        <fullName evidence="2">VOC family protein</fullName>
    </submittedName>
</protein>
<dbReference type="InterPro" id="IPR004360">
    <property type="entry name" value="Glyas_Fos-R_dOase_dom"/>
</dbReference>
<dbReference type="EMBL" id="QURH01000132">
    <property type="protein sequence ID" value="RFU42341.1"/>
    <property type="molecule type" value="Genomic_DNA"/>
</dbReference>
<gene>
    <name evidence="2" type="ORF">DZF91_07025</name>
</gene>
<dbReference type="Pfam" id="PF00903">
    <property type="entry name" value="Glyoxalase"/>
    <property type="match status" value="2"/>
</dbReference>
<evidence type="ECO:0000313" key="2">
    <source>
        <dbReference type="EMBL" id="RFU42341.1"/>
    </source>
</evidence>
<reference evidence="2 3" key="1">
    <citation type="submission" date="2018-08" db="EMBL/GenBank/DDBJ databases">
        <title>Actinomadura jelena sp. nov., a novel Actinomycete isolated from soil in Chad.</title>
        <authorList>
            <person name="Shi L."/>
        </authorList>
    </citation>
    <scope>NUCLEOTIDE SEQUENCE [LARGE SCALE GENOMIC DNA]</scope>
    <source>
        <strain evidence="2 3">NEAU-G17</strain>
    </source>
</reference>
<dbReference type="SUPFAM" id="SSF54593">
    <property type="entry name" value="Glyoxalase/Bleomycin resistance protein/Dihydroxybiphenyl dioxygenase"/>
    <property type="match status" value="2"/>
</dbReference>
<dbReference type="PROSITE" id="PS51819">
    <property type="entry name" value="VOC"/>
    <property type="match status" value="2"/>
</dbReference>
<feature type="domain" description="VOC" evidence="1">
    <location>
        <begin position="139"/>
        <end position="252"/>
    </location>
</feature>
<dbReference type="PANTHER" id="PTHR33993">
    <property type="entry name" value="GLYOXALASE-RELATED"/>
    <property type="match status" value="1"/>
</dbReference>
<dbReference type="PANTHER" id="PTHR33993:SF14">
    <property type="entry name" value="GB|AAF24581.1"/>
    <property type="match status" value="1"/>
</dbReference>
<comment type="caution">
    <text evidence="2">The sequence shown here is derived from an EMBL/GenBank/DDBJ whole genome shotgun (WGS) entry which is preliminary data.</text>
</comment>
<evidence type="ECO:0000313" key="3">
    <source>
        <dbReference type="Proteomes" id="UP000261811"/>
    </source>
</evidence>
<organism evidence="2 3">
    <name type="scientific">Actinomadura logoneensis</name>
    <dbReference type="NCBI Taxonomy" id="2293572"/>
    <lineage>
        <taxon>Bacteria</taxon>
        <taxon>Bacillati</taxon>
        <taxon>Actinomycetota</taxon>
        <taxon>Actinomycetes</taxon>
        <taxon>Streptosporangiales</taxon>
        <taxon>Thermomonosporaceae</taxon>
        <taxon>Actinomadura</taxon>
    </lineage>
</organism>